<dbReference type="Proteomes" id="UP001501000">
    <property type="component" value="Unassembled WGS sequence"/>
</dbReference>
<organism evidence="1 2">
    <name type="scientific">Streptomyces gulbargensis</name>
    <dbReference type="NCBI Taxonomy" id="364901"/>
    <lineage>
        <taxon>Bacteria</taxon>
        <taxon>Bacillati</taxon>
        <taxon>Actinomycetota</taxon>
        <taxon>Actinomycetes</taxon>
        <taxon>Kitasatosporales</taxon>
        <taxon>Streptomycetaceae</taxon>
        <taxon>Streptomyces</taxon>
    </lineage>
</organism>
<accession>A0ABP7MVH0</accession>
<sequence length="57" mass="5801">MLGEGEAAGTVEVAGESGDAAEHLERFHVEVGALAAPCSDQTVDLVLHVISVEGLLT</sequence>
<evidence type="ECO:0000313" key="1">
    <source>
        <dbReference type="EMBL" id="GAA3929570.1"/>
    </source>
</evidence>
<comment type="caution">
    <text evidence="1">The sequence shown here is derived from an EMBL/GenBank/DDBJ whole genome shotgun (WGS) entry which is preliminary data.</text>
</comment>
<gene>
    <name evidence="1" type="ORF">GCM10022244_43240</name>
</gene>
<evidence type="ECO:0000313" key="2">
    <source>
        <dbReference type="Proteomes" id="UP001501000"/>
    </source>
</evidence>
<name>A0ABP7MVH0_9ACTN</name>
<dbReference type="EMBL" id="BAABAJ010000014">
    <property type="protein sequence ID" value="GAA3929570.1"/>
    <property type="molecule type" value="Genomic_DNA"/>
</dbReference>
<reference evidence="2" key="1">
    <citation type="journal article" date="2019" name="Int. J. Syst. Evol. Microbiol.">
        <title>The Global Catalogue of Microorganisms (GCM) 10K type strain sequencing project: providing services to taxonomists for standard genome sequencing and annotation.</title>
        <authorList>
            <consortium name="The Broad Institute Genomics Platform"/>
            <consortium name="The Broad Institute Genome Sequencing Center for Infectious Disease"/>
            <person name="Wu L."/>
            <person name="Ma J."/>
        </authorList>
    </citation>
    <scope>NUCLEOTIDE SEQUENCE [LARGE SCALE GENOMIC DNA]</scope>
    <source>
        <strain evidence="2">JCM 16956</strain>
    </source>
</reference>
<proteinExistence type="predicted"/>
<keyword evidence="2" id="KW-1185">Reference proteome</keyword>
<protein>
    <submittedName>
        <fullName evidence="1">Uncharacterized protein</fullName>
    </submittedName>
</protein>